<comment type="subcellular location">
    <subcellularLocation>
        <location evidence="1">Nucleus</location>
        <location evidence="1">Nucleolus</location>
    </subcellularLocation>
    <subcellularLocation>
        <location evidence="2">Nucleus</location>
        <location evidence="2">Nucleoplasm</location>
    </subcellularLocation>
</comment>
<evidence type="ECO:0000256" key="1">
    <source>
        <dbReference type="ARBA" id="ARBA00004604"/>
    </source>
</evidence>
<accession>A0A9N9B6G4</accession>
<dbReference type="AlphaFoldDB" id="A0A9N9B6G4"/>
<evidence type="ECO:0000313" key="16">
    <source>
        <dbReference type="EMBL" id="CAG8553095.1"/>
    </source>
</evidence>
<keyword evidence="17" id="KW-1185">Reference proteome</keyword>
<evidence type="ECO:0000256" key="3">
    <source>
        <dbReference type="ARBA" id="ARBA00022499"/>
    </source>
</evidence>
<dbReference type="FunFam" id="3.30.160.60:FF:000063">
    <property type="entry name" value="Wilms tumor 1-KTS isoform"/>
    <property type="match status" value="1"/>
</dbReference>
<keyword evidence="7" id="KW-0862">Zinc</keyword>
<keyword evidence="6 13" id="KW-0863">Zinc-finger</keyword>
<dbReference type="PROSITE" id="PS50157">
    <property type="entry name" value="ZINC_FINGER_C2H2_2"/>
    <property type="match status" value="3"/>
</dbReference>
<keyword evidence="8" id="KW-0832">Ubl conjugation</keyword>
<keyword evidence="10" id="KW-0804">Transcription</keyword>
<evidence type="ECO:0000256" key="12">
    <source>
        <dbReference type="ARBA" id="ARBA00069242"/>
    </source>
</evidence>
<evidence type="ECO:0000313" key="17">
    <source>
        <dbReference type="Proteomes" id="UP000789570"/>
    </source>
</evidence>
<dbReference type="InterPro" id="IPR036236">
    <property type="entry name" value="Znf_C2H2_sf"/>
</dbReference>
<dbReference type="OrthoDB" id="6365676at2759"/>
<feature type="domain" description="C2H2-type" evidence="15">
    <location>
        <begin position="76"/>
        <end position="103"/>
    </location>
</feature>
<keyword evidence="5" id="KW-0677">Repeat</keyword>
<dbReference type="EMBL" id="CAJVPQ010001438">
    <property type="protein sequence ID" value="CAG8553095.1"/>
    <property type="molecule type" value="Genomic_DNA"/>
</dbReference>
<evidence type="ECO:0000256" key="5">
    <source>
        <dbReference type="ARBA" id="ARBA00022737"/>
    </source>
</evidence>
<evidence type="ECO:0000256" key="7">
    <source>
        <dbReference type="ARBA" id="ARBA00022833"/>
    </source>
</evidence>
<evidence type="ECO:0000256" key="10">
    <source>
        <dbReference type="ARBA" id="ARBA00023163"/>
    </source>
</evidence>
<keyword evidence="9" id="KW-0805">Transcription regulation</keyword>
<feature type="region of interest" description="Disordered" evidence="14">
    <location>
        <begin position="201"/>
        <end position="252"/>
    </location>
</feature>
<evidence type="ECO:0000256" key="13">
    <source>
        <dbReference type="PROSITE-ProRule" id="PRU00042"/>
    </source>
</evidence>
<evidence type="ECO:0000256" key="4">
    <source>
        <dbReference type="ARBA" id="ARBA00022723"/>
    </source>
</evidence>
<dbReference type="SMART" id="SM00355">
    <property type="entry name" value="ZnF_C2H2"/>
    <property type="match status" value="3"/>
</dbReference>
<dbReference type="GO" id="GO:0000433">
    <property type="term" value="P:carbon catabolite repression of transcription from RNA polymerase II promoter by glucose"/>
    <property type="evidence" value="ECO:0007669"/>
    <property type="project" value="TreeGrafter"/>
</dbReference>
<dbReference type="PANTHER" id="PTHR47428:SF1">
    <property type="entry name" value="REGULATORY PROTEIN MIG1-RELATED"/>
    <property type="match status" value="1"/>
</dbReference>
<dbReference type="GO" id="GO:0005730">
    <property type="term" value="C:nucleolus"/>
    <property type="evidence" value="ECO:0007669"/>
    <property type="project" value="UniProtKB-SubCell"/>
</dbReference>
<feature type="domain" description="C2H2-type" evidence="15">
    <location>
        <begin position="104"/>
        <end position="133"/>
    </location>
</feature>
<gene>
    <name evidence="16" type="ORF">FCALED_LOCUS6219</name>
</gene>
<dbReference type="Gene3D" id="3.30.160.60">
    <property type="entry name" value="Classic Zinc Finger"/>
    <property type="match status" value="3"/>
</dbReference>
<evidence type="ECO:0000256" key="14">
    <source>
        <dbReference type="SAM" id="MobiDB-lite"/>
    </source>
</evidence>
<dbReference type="GO" id="GO:0008270">
    <property type="term" value="F:zinc ion binding"/>
    <property type="evidence" value="ECO:0007669"/>
    <property type="project" value="UniProtKB-KW"/>
</dbReference>
<dbReference type="GO" id="GO:0005654">
    <property type="term" value="C:nucleoplasm"/>
    <property type="evidence" value="ECO:0007669"/>
    <property type="project" value="UniProtKB-SubCell"/>
</dbReference>
<evidence type="ECO:0000256" key="6">
    <source>
        <dbReference type="ARBA" id="ARBA00022771"/>
    </source>
</evidence>
<sequence>MNCQIVLSIRAVEPHFPTEHFLTFIPKLAYVIMSSFALSNIINGPTEEITASVNNDNNQSDPNINSHGNRARTRNYMCDTCGRGFGRLEHKNRHIRTHTGEKPHKCNWNGCEKKFSRSDELSRHKRIHENAFKRRDRNKKTIALSFRNLTAYIHNQSQNENNSITYIFAESTTKPNSLWQKPFNCPTEGCTKSFSRHGHLSRHVQSCQSNKNRKETSEKSITPPSSDVESAAVSPELRPTNQPEPIFVTPTPVYAKPQPVECSMRSYPTVPAQLWTHPNLQPTLHHSHSIREIMECPLEIGAKRTLPPPISDAYNTMEKKLPSLSLW</sequence>
<evidence type="ECO:0000256" key="2">
    <source>
        <dbReference type="ARBA" id="ARBA00004642"/>
    </source>
</evidence>
<keyword evidence="4" id="KW-0479">Metal-binding</keyword>
<keyword evidence="3" id="KW-1017">Isopeptide bond</keyword>
<keyword evidence="11" id="KW-0539">Nucleus</keyword>
<evidence type="ECO:0000256" key="11">
    <source>
        <dbReference type="ARBA" id="ARBA00023242"/>
    </source>
</evidence>
<comment type="caution">
    <text evidence="16">The sequence shown here is derived from an EMBL/GenBank/DDBJ whole genome shotgun (WGS) entry which is preliminary data.</text>
</comment>
<organism evidence="16 17">
    <name type="scientific">Funneliformis caledonium</name>
    <dbReference type="NCBI Taxonomy" id="1117310"/>
    <lineage>
        <taxon>Eukaryota</taxon>
        <taxon>Fungi</taxon>
        <taxon>Fungi incertae sedis</taxon>
        <taxon>Mucoromycota</taxon>
        <taxon>Glomeromycotina</taxon>
        <taxon>Glomeromycetes</taxon>
        <taxon>Glomerales</taxon>
        <taxon>Glomeraceae</taxon>
        <taxon>Funneliformis</taxon>
    </lineage>
</organism>
<protein>
    <recommendedName>
        <fullName evidence="12">Wilms tumor protein homolog</fullName>
    </recommendedName>
</protein>
<name>A0A9N9B6G4_9GLOM</name>
<feature type="domain" description="C2H2-type" evidence="15">
    <location>
        <begin position="183"/>
        <end position="215"/>
    </location>
</feature>
<dbReference type="InterPro" id="IPR051007">
    <property type="entry name" value="creA/MIG_C2H2-ZnF"/>
</dbReference>
<feature type="compositionally biased region" description="Polar residues" evidence="14">
    <location>
        <begin position="219"/>
        <end position="228"/>
    </location>
</feature>
<dbReference type="InterPro" id="IPR013087">
    <property type="entry name" value="Znf_C2H2_type"/>
</dbReference>
<evidence type="ECO:0000256" key="8">
    <source>
        <dbReference type="ARBA" id="ARBA00022843"/>
    </source>
</evidence>
<evidence type="ECO:0000259" key="15">
    <source>
        <dbReference type="PROSITE" id="PS50157"/>
    </source>
</evidence>
<proteinExistence type="predicted"/>
<reference evidence="16" key="1">
    <citation type="submission" date="2021-06" db="EMBL/GenBank/DDBJ databases">
        <authorList>
            <person name="Kallberg Y."/>
            <person name="Tangrot J."/>
            <person name="Rosling A."/>
        </authorList>
    </citation>
    <scope>NUCLEOTIDE SEQUENCE</scope>
    <source>
        <strain evidence="16">UK204</strain>
    </source>
</reference>
<dbReference type="GO" id="GO:0005737">
    <property type="term" value="C:cytoplasm"/>
    <property type="evidence" value="ECO:0007669"/>
    <property type="project" value="TreeGrafter"/>
</dbReference>
<dbReference type="PANTHER" id="PTHR47428">
    <property type="entry name" value="REGULATORY PROTEIN MIG1-RELATED"/>
    <property type="match status" value="1"/>
</dbReference>
<dbReference type="SUPFAM" id="SSF57667">
    <property type="entry name" value="beta-beta-alpha zinc fingers"/>
    <property type="match status" value="2"/>
</dbReference>
<dbReference type="GO" id="GO:0000978">
    <property type="term" value="F:RNA polymerase II cis-regulatory region sequence-specific DNA binding"/>
    <property type="evidence" value="ECO:0007669"/>
    <property type="project" value="TreeGrafter"/>
</dbReference>
<dbReference type="Pfam" id="PF00096">
    <property type="entry name" value="zf-C2H2"/>
    <property type="match status" value="3"/>
</dbReference>
<dbReference type="Proteomes" id="UP000789570">
    <property type="component" value="Unassembled WGS sequence"/>
</dbReference>
<evidence type="ECO:0000256" key="9">
    <source>
        <dbReference type="ARBA" id="ARBA00023015"/>
    </source>
</evidence>
<dbReference type="PROSITE" id="PS00028">
    <property type="entry name" value="ZINC_FINGER_C2H2_1"/>
    <property type="match status" value="2"/>
</dbReference>